<dbReference type="InParanoid" id="R4GCY5"/>
<dbReference type="EC" id="3.1.26.4" evidence="2"/>
<dbReference type="Proteomes" id="UP000001646">
    <property type="component" value="Unplaced"/>
</dbReference>
<dbReference type="AlphaFoldDB" id="R4GCY5"/>
<dbReference type="Bgee" id="ENSACAG00000028667">
    <property type="expression patterns" value="Expressed in kidney and 7 other cell types or tissues"/>
</dbReference>
<dbReference type="PANTHER" id="PTHR33050:SF8">
    <property type="entry name" value="REVERSE TRANSCRIPTASE DOMAIN-CONTAINING PROTEIN"/>
    <property type="match status" value="1"/>
</dbReference>
<keyword evidence="5" id="KW-1185">Reference proteome</keyword>
<dbReference type="GeneTree" id="ENSGT00660000097478"/>
<dbReference type="InterPro" id="IPR052055">
    <property type="entry name" value="Hepadnavirus_pol/RT"/>
</dbReference>
<feature type="domain" description="Reverse transcriptase" evidence="3">
    <location>
        <begin position="152"/>
        <end position="347"/>
    </location>
</feature>
<dbReference type="InterPro" id="IPR000477">
    <property type="entry name" value="RT_dom"/>
</dbReference>
<dbReference type="Gene3D" id="3.30.70.270">
    <property type="match status" value="1"/>
</dbReference>
<proteinExistence type="inferred from homology"/>
<dbReference type="Gene3D" id="3.10.10.10">
    <property type="entry name" value="HIV Type 1 Reverse Transcriptase, subunit A, domain 1"/>
    <property type="match status" value="1"/>
</dbReference>
<dbReference type="CDD" id="cd09275">
    <property type="entry name" value="RNase_HI_RT_DIRS1"/>
    <property type="match status" value="1"/>
</dbReference>
<dbReference type="PANTHER" id="PTHR33050">
    <property type="entry name" value="REVERSE TRANSCRIPTASE DOMAIN-CONTAINING PROTEIN"/>
    <property type="match status" value="1"/>
</dbReference>
<evidence type="ECO:0000313" key="4">
    <source>
        <dbReference type="Ensembl" id="ENSACAP00000023213.1"/>
    </source>
</evidence>
<evidence type="ECO:0000313" key="5">
    <source>
        <dbReference type="Proteomes" id="UP000001646"/>
    </source>
</evidence>
<dbReference type="PROSITE" id="PS50878">
    <property type="entry name" value="RT_POL"/>
    <property type="match status" value="1"/>
</dbReference>
<evidence type="ECO:0000259" key="3">
    <source>
        <dbReference type="PROSITE" id="PS50878"/>
    </source>
</evidence>
<evidence type="ECO:0000256" key="2">
    <source>
        <dbReference type="ARBA" id="ARBA00012180"/>
    </source>
</evidence>
<accession>R4GCY5</accession>
<dbReference type="Ensembl" id="ENSACAT00000030632.1">
    <property type="protein sequence ID" value="ENSACAP00000023213.1"/>
    <property type="gene ID" value="ENSACAG00000028667.1"/>
</dbReference>
<dbReference type="HOGENOM" id="CLU_033934_0_0_1"/>
<reference evidence="4" key="1">
    <citation type="submission" date="2009-12" db="EMBL/GenBank/DDBJ databases">
        <title>The Genome Sequence of Anolis carolinensis (Green Anole Lizard).</title>
        <authorList>
            <consortium name="The Genome Sequencing Platform"/>
            <person name="Di Palma F."/>
            <person name="Alfoldi J."/>
            <person name="Heiman D."/>
            <person name="Young S."/>
            <person name="Grabherr M."/>
            <person name="Johnson J."/>
            <person name="Lander E.S."/>
            <person name="Lindblad-Toh K."/>
        </authorList>
    </citation>
    <scope>NUCLEOTIDE SEQUENCE [LARGE SCALE GENOMIC DNA]</scope>
    <source>
        <strain evidence="4">JBL SC #1</strain>
    </source>
</reference>
<comment type="similarity">
    <text evidence="1">Belongs to the beta type-B retroviral polymerase family. HERV class-II K(HML-2) pol subfamily.</text>
</comment>
<dbReference type="eggNOG" id="KOG0017">
    <property type="taxonomic scope" value="Eukaryota"/>
</dbReference>
<dbReference type="KEGG" id="acs:103280454"/>
<dbReference type="CDD" id="cd03714">
    <property type="entry name" value="RT_DIRS1"/>
    <property type="match status" value="1"/>
</dbReference>
<dbReference type="InterPro" id="IPR043128">
    <property type="entry name" value="Rev_trsase/Diguanyl_cyclase"/>
</dbReference>
<dbReference type="InterPro" id="IPR043502">
    <property type="entry name" value="DNA/RNA_pol_sf"/>
</dbReference>
<name>R4GCY5_ANOCA</name>
<dbReference type="SUPFAM" id="SSF56672">
    <property type="entry name" value="DNA/RNA polymerases"/>
    <property type="match status" value="1"/>
</dbReference>
<reference evidence="4" key="3">
    <citation type="submission" date="2025-09" db="UniProtKB">
        <authorList>
            <consortium name="Ensembl"/>
        </authorList>
    </citation>
    <scope>IDENTIFICATION</scope>
</reference>
<dbReference type="GO" id="GO:0004523">
    <property type="term" value="F:RNA-DNA hybrid ribonuclease activity"/>
    <property type="evidence" value="ECO:0007669"/>
    <property type="project" value="UniProtKB-EC"/>
</dbReference>
<sequence length="616" mass="68981">MLASNKGSRINTAGNLGFRAVAIERCADLSTSVHCAKDRIPFVTVQKDAATHKLWVSQAKETKVMPRGIKEPPNYLLKGPSPIKLENMKGWLADYPNRIAASYLLLGFSEGFRIPFHGDRRPFKSGNLRSIVGREDTVRHKIQKEVWEGRVVGPFETPPVPNLRVSPLGIMPKKAPGDFRLIHHLSFPKGESVNDAIPSELCSVRYTSFDDAVLRVRRQGPGAELAKCDIKSAFRLLPVHPQDFELLGFCFEGAYYMDRALPMGCSVSCNAFEQFSSFLEWAIRKKSGLSGVAHYLDDFLFIGKAGTGQCRYLMQQFHQLADHFGVPLAHEKTEGPATVLTFLGIEIDTVAHSCRLPLDKLENLKGKLSSFLGRRKATLREFQELMGHLNFACRVVAPGRAFLRRLCEATCGITKPHHRIAISRGIRDDLITWAEFLYSYNGVSFWRHDLQLRDALKVSSDASGSVGFGVYFNGQWCTERWPVQWSSAGVLSDLTFLEFFPIVVAVWLWASDFANSTVHFWCDNAATVQVINSMTSRSPRTMHLLRAFVLQCLRYNIVFLAHHIAGVNNGIADALSRQQMDRFRELTPQASVTPTVMPYSLWSLGGVRLTGPSESL</sequence>
<reference evidence="4" key="2">
    <citation type="submission" date="2025-08" db="UniProtKB">
        <authorList>
            <consortium name="Ensembl"/>
        </authorList>
    </citation>
    <scope>IDENTIFICATION</scope>
</reference>
<organism evidence="4 5">
    <name type="scientific">Anolis carolinensis</name>
    <name type="common">Green anole</name>
    <name type="synonym">American chameleon</name>
    <dbReference type="NCBI Taxonomy" id="28377"/>
    <lineage>
        <taxon>Eukaryota</taxon>
        <taxon>Metazoa</taxon>
        <taxon>Chordata</taxon>
        <taxon>Craniata</taxon>
        <taxon>Vertebrata</taxon>
        <taxon>Euteleostomi</taxon>
        <taxon>Lepidosauria</taxon>
        <taxon>Squamata</taxon>
        <taxon>Bifurcata</taxon>
        <taxon>Unidentata</taxon>
        <taxon>Episquamata</taxon>
        <taxon>Toxicofera</taxon>
        <taxon>Iguania</taxon>
        <taxon>Dactyloidae</taxon>
        <taxon>Anolis</taxon>
    </lineage>
</organism>
<evidence type="ECO:0000256" key="1">
    <source>
        <dbReference type="ARBA" id="ARBA00010879"/>
    </source>
</evidence>
<dbReference type="OrthoDB" id="411544at2759"/>
<protein>
    <recommendedName>
        <fullName evidence="2">ribonuclease H</fullName>
        <ecNumber evidence="2">3.1.26.4</ecNumber>
    </recommendedName>
</protein>